<reference evidence="4" key="1">
    <citation type="submission" date="2010-05" db="EMBL/GenBank/DDBJ databases">
        <title>The complete genome of Truepera radiovictris DSM 17093.</title>
        <authorList>
            <consortium name="US DOE Joint Genome Institute (JGI-PGF)"/>
            <person name="Lucas S."/>
            <person name="Copeland A."/>
            <person name="Lapidus A."/>
            <person name="Glavina del Rio T."/>
            <person name="Dalin E."/>
            <person name="Tice H."/>
            <person name="Bruce D."/>
            <person name="Goodwin L."/>
            <person name="Pitluck S."/>
            <person name="Kyrpides N."/>
            <person name="Mavromatis K."/>
            <person name="Ovchinnikova G."/>
            <person name="Munk A.C."/>
            <person name="Detter J.C."/>
            <person name="Han C."/>
            <person name="Tapia R."/>
            <person name="Land M."/>
            <person name="Hauser L."/>
            <person name="Markowitz V."/>
            <person name="Cheng J.-F."/>
            <person name="Hugenholtz P."/>
            <person name="Woyke T."/>
            <person name="Wu D."/>
            <person name="Tindall B."/>
            <person name="Pomrenke H.G."/>
            <person name="Brambilla E."/>
            <person name="Klenk H.-P."/>
            <person name="Eisen J.A."/>
        </authorList>
    </citation>
    <scope>NUCLEOTIDE SEQUENCE [LARGE SCALE GENOMIC DNA]</scope>
    <source>
        <strain evidence="4">DSM 17093 / CIP 108686 / LMG 22925 / RQ-24</strain>
    </source>
</reference>
<evidence type="ECO:0000256" key="1">
    <source>
        <dbReference type="ARBA" id="ARBA00006068"/>
    </source>
</evidence>
<dbReference type="Pfam" id="PF03816">
    <property type="entry name" value="LytR_cpsA_psr"/>
    <property type="match status" value="1"/>
</dbReference>
<dbReference type="PANTHER" id="PTHR33392">
    <property type="entry name" value="POLYISOPRENYL-TEICHOIC ACID--PEPTIDOGLYCAN TEICHOIC ACID TRANSFERASE TAGU"/>
    <property type="match status" value="1"/>
</dbReference>
<dbReference type="STRING" id="649638.Trad_0027"/>
<dbReference type="Gene3D" id="3.40.630.190">
    <property type="entry name" value="LCP protein"/>
    <property type="match status" value="1"/>
</dbReference>
<sequence>MQLLGLLIAVLGLCGYWLTRDVQRTVLSPEEARLLNPEGAAFQASFVVAGRDYDYDPAGPLVWQDGEWVRSFTTEPRLGYRTDTILYVNFVGNRIYMVSVPRDIFLPRFQIPINEVYAYPETYGSASRADNLRRAVSELLGVPIDYYAVINIDIFERLVDAIGGVELEVPRAMVYRDQAAGLEIDLQPGFQRLSGAEAAGFVRYRELLRGDIDRIDNVKTLAYAVLGRLQELNVRAALKLPELIDTYFDEVDTNASPALFSQLLPRLGEMTLEAATLPTSDMEGSGRFLETDPEAVEAFLATLFGGTARTVTRTPEGRVLLTDRSGVPGAGDRVRELLLAAGVAPEQLRVRRGAPDAITRVIVTRESLAAAPFYADLLGVGWQQIDRFAVDADIEVILGQDAARFDLFRRAQAPTPQMSTPPSSPHVSTGG</sequence>
<dbReference type="KEGG" id="tra:Trad_0027"/>
<comment type="similarity">
    <text evidence="1">Belongs to the LytR/CpsA/Psr (LCP) family.</text>
</comment>
<name>D7CWS9_TRURR</name>
<organism evidence="3 4">
    <name type="scientific">Truepera radiovictrix (strain DSM 17093 / CIP 108686 / LMG 22925 / RQ-24)</name>
    <dbReference type="NCBI Taxonomy" id="649638"/>
    <lineage>
        <taxon>Bacteria</taxon>
        <taxon>Thermotogati</taxon>
        <taxon>Deinococcota</taxon>
        <taxon>Deinococci</taxon>
        <taxon>Trueperales</taxon>
        <taxon>Trueperaceae</taxon>
        <taxon>Truepera</taxon>
    </lineage>
</organism>
<dbReference type="InterPro" id="IPR050922">
    <property type="entry name" value="LytR/CpsA/Psr_CW_biosynth"/>
</dbReference>
<dbReference type="EMBL" id="CP002049">
    <property type="protein sequence ID" value="ADI13170.1"/>
    <property type="molecule type" value="Genomic_DNA"/>
</dbReference>
<dbReference type="AlphaFoldDB" id="D7CWS9"/>
<evidence type="ECO:0000259" key="2">
    <source>
        <dbReference type="Pfam" id="PF03816"/>
    </source>
</evidence>
<evidence type="ECO:0000313" key="3">
    <source>
        <dbReference type="EMBL" id="ADI13170.1"/>
    </source>
</evidence>
<feature type="domain" description="Cell envelope-related transcriptional attenuator" evidence="2">
    <location>
        <begin position="81"/>
        <end position="229"/>
    </location>
</feature>
<dbReference type="eggNOG" id="COG1316">
    <property type="taxonomic scope" value="Bacteria"/>
</dbReference>
<dbReference type="HOGENOM" id="CLU_016455_5_1_0"/>
<gene>
    <name evidence="3" type="ordered locus">Trad_0027</name>
</gene>
<protein>
    <submittedName>
        <fullName evidence="3">Cell envelope-related transcriptional attenuator</fullName>
    </submittedName>
</protein>
<dbReference type="Proteomes" id="UP000000379">
    <property type="component" value="Chromosome"/>
</dbReference>
<proteinExistence type="inferred from homology"/>
<keyword evidence="4" id="KW-1185">Reference proteome</keyword>
<dbReference type="PANTHER" id="PTHR33392:SF6">
    <property type="entry name" value="POLYISOPRENYL-TEICHOIC ACID--PEPTIDOGLYCAN TEICHOIC ACID TRANSFERASE TAGU"/>
    <property type="match status" value="1"/>
</dbReference>
<dbReference type="NCBIfam" id="TIGR00350">
    <property type="entry name" value="lytR_cpsA_psr"/>
    <property type="match status" value="1"/>
</dbReference>
<reference evidence="3 4" key="2">
    <citation type="journal article" date="2011" name="Stand. Genomic Sci.">
        <title>Complete genome sequence of Truepera radiovictrix type strain (RQ-24).</title>
        <authorList>
            <person name="Ivanova N."/>
            <person name="Rohde C."/>
            <person name="Munk C."/>
            <person name="Nolan M."/>
            <person name="Lucas S."/>
            <person name="Del Rio T.G."/>
            <person name="Tice H."/>
            <person name="Deshpande S."/>
            <person name="Cheng J.F."/>
            <person name="Tapia R."/>
            <person name="Han C."/>
            <person name="Goodwin L."/>
            <person name="Pitluck S."/>
            <person name="Liolios K."/>
            <person name="Mavromatis K."/>
            <person name="Mikhailova N."/>
            <person name="Pati A."/>
            <person name="Chen A."/>
            <person name="Palaniappan K."/>
            <person name="Land M."/>
            <person name="Hauser L."/>
            <person name="Chang Y.J."/>
            <person name="Jeffries C.D."/>
            <person name="Brambilla E."/>
            <person name="Rohde M."/>
            <person name="Goker M."/>
            <person name="Tindall B.J."/>
            <person name="Woyke T."/>
            <person name="Bristow J."/>
            <person name="Eisen J.A."/>
            <person name="Markowitz V."/>
            <person name="Hugenholtz P."/>
            <person name="Kyrpides N.C."/>
            <person name="Klenk H.P."/>
            <person name="Lapidus A."/>
        </authorList>
    </citation>
    <scope>NUCLEOTIDE SEQUENCE [LARGE SCALE GENOMIC DNA]</scope>
    <source>
        <strain evidence="4">DSM 17093 / CIP 108686 / LMG 22925 / RQ-24</strain>
    </source>
</reference>
<accession>D7CWS9</accession>
<dbReference type="InterPro" id="IPR004474">
    <property type="entry name" value="LytR_CpsA_psr"/>
</dbReference>
<evidence type="ECO:0000313" key="4">
    <source>
        <dbReference type="Proteomes" id="UP000000379"/>
    </source>
</evidence>